<dbReference type="Proteomes" id="UP000774750">
    <property type="component" value="Unassembled WGS sequence"/>
</dbReference>
<feature type="short sequence motif" description="GXGXXG" evidence="4">
    <location>
        <begin position="10"/>
        <end position="15"/>
    </location>
</feature>
<evidence type="ECO:0000313" key="6">
    <source>
        <dbReference type="EMBL" id="MBM6921399.1"/>
    </source>
</evidence>
<dbReference type="PANTHER" id="PTHR14226:SF57">
    <property type="entry name" value="BLR7027 PROTEIN"/>
    <property type="match status" value="1"/>
</dbReference>
<accession>A0A939BDS0</accession>
<dbReference type="GO" id="GO:0016787">
    <property type="term" value="F:hydrolase activity"/>
    <property type="evidence" value="ECO:0007669"/>
    <property type="project" value="UniProtKB-UniRule"/>
</dbReference>
<feature type="active site" description="Proton acceptor" evidence="4">
    <location>
        <position position="176"/>
    </location>
</feature>
<feature type="domain" description="PNPLA" evidence="5">
    <location>
        <begin position="6"/>
        <end position="189"/>
    </location>
</feature>
<evidence type="ECO:0000256" key="3">
    <source>
        <dbReference type="ARBA" id="ARBA00023098"/>
    </source>
</evidence>
<keyword evidence="1 4" id="KW-0378">Hydrolase</keyword>
<dbReference type="PROSITE" id="PS51635">
    <property type="entry name" value="PNPLA"/>
    <property type="match status" value="1"/>
</dbReference>
<dbReference type="GO" id="GO:0016042">
    <property type="term" value="P:lipid catabolic process"/>
    <property type="evidence" value="ECO:0007669"/>
    <property type="project" value="UniProtKB-UniRule"/>
</dbReference>
<dbReference type="InterPro" id="IPR016035">
    <property type="entry name" value="Acyl_Trfase/lysoPLipase"/>
</dbReference>
<reference evidence="6" key="2">
    <citation type="journal article" date="2021" name="Sci. Rep.">
        <title>The distribution of antibiotic resistance genes in chicken gut microbiota commensals.</title>
        <authorList>
            <person name="Juricova H."/>
            <person name="Matiasovicova J."/>
            <person name="Kubasova T."/>
            <person name="Cejkova D."/>
            <person name="Rychlik I."/>
        </authorList>
    </citation>
    <scope>NUCLEOTIDE SEQUENCE</scope>
    <source>
        <strain evidence="6">An559</strain>
    </source>
</reference>
<dbReference type="RefSeq" id="WP_204447313.1">
    <property type="nucleotide sequence ID" value="NZ_JACJKY010000016.1"/>
</dbReference>
<dbReference type="Pfam" id="PF01734">
    <property type="entry name" value="Patatin"/>
    <property type="match status" value="1"/>
</dbReference>
<comment type="caution">
    <text evidence="6">The sequence shown here is derived from an EMBL/GenBank/DDBJ whole genome shotgun (WGS) entry which is preliminary data.</text>
</comment>
<sequence>MGKTALVLGGGGARGAYQVGAWQALCELDIPVDIVTGTSVGALNAAVIASGGFSDVADLWRTLRTDMVFDIKMDTSKTPKQQQAEMVRRVLRDYPQKGAMGASPLCALIRKYCSEEAVRNSQIRCGIVCHDVFAVKSVELFCDEMEEGKLIDYLLASSAVFPAVKMHEIDGRWMIDGGYSDNLPVGLAKRGGADRFILVELGNTFELKPTVKQAKQVIRIHPYRDLGSMLVFDPDTTARNIRLGYLDTMKVCGVYEGIAFTFLKGTFARQWRRRTAQIQKVEHAAGLSFSPHPSKREEAFWVRIQTFLTKKYRREASVRHVDFLRACAECAGEVFGLCDEKIYSFYRFNERLADAQKKVERPVFARMDAAALQNSMKLFDKKVRVCVIADLLHRGAQEKQTINLFAFSLLFPEETLAGYYLAAFLL</sequence>
<organism evidence="6 7">
    <name type="scientific">Merdimmobilis hominis</name>
    <dbReference type="NCBI Taxonomy" id="2897707"/>
    <lineage>
        <taxon>Bacteria</taxon>
        <taxon>Bacillati</taxon>
        <taxon>Bacillota</taxon>
        <taxon>Clostridia</taxon>
        <taxon>Eubacteriales</taxon>
        <taxon>Oscillospiraceae</taxon>
        <taxon>Merdimmobilis</taxon>
    </lineage>
</organism>
<keyword evidence="7" id="KW-1185">Reference proteome</keyword>
<dbReference type="InterPro" id="IPR050301">
    <property type="entry name" value="NTE"/>
</dbReference>
<dbReference type="Gene3D" id="3.40.1090.10">
    <property type="entry name" value="Cytosolic phospholipase A2 catalytic domain"/>
    <property type="match status" value="2"/>
</dbReference>
<name>A0A939BDS0_9FIRM</name>
<feature type="active site" description="Nucleophile" evidence="4">
    <location>
        <position position="39"/>
    </location>
</feature>
<gene>
    <name evidence="6" type="ORF">H6A12_09550</name>
</gene>
<protein>
    <submittedName>
        <fullName evidence="6">Patatin-like phospholipase family protein</fullName>
    </submittedName>
</protein>
<proteinExistence type="predicted"/>
<feature type="short sequence motif" description="DGA/G" evidence="4">
    <location>
        <begin position="176"/>
        <end position="178"/>
    </location>
</feature>
<evidence type="ECO:0000256" key="4">
    <source>
        <dbReference type="PROSITE-ProRule" id="PRU01161"/>
    </source>
</evidence>
<keyword evidence="3 4" id="KW-0443">Lipid metabolism</keyword>
<dbReference type="CDD" id="cd07209">
    <property type="entry name" value="Pat_hypo_Ecoli_Z1214_like"/>
    <property type="match status" value="1"/>
</dbReference>
<evidence type="ECO:0000259" key="5">
    <source>
        <dbReference type="PROSITE" id="PS51635"/>
    </source>
</evidence>
<reference evidence="6" key="1">
    <citation type="submission" date="2020-08" db="EMBL/GenBank/DDBJ databases">
        <authorList>
            <person name="Cejkova D."/>
            <person name="Kubasova T."/>
            <person name="Jahodarova E."/>
            <person name="Rychlik I."/>
        </authorList>
    </citation>
    <scope>NUCLEOTIDE SEQUENCE</scope>
    <source>
        <strain evidence="6">An559</strain>
    </source>
</reference>
<keyword evidence="2 4" id="KW-0442">Lipid degradation</keyword>
<evidence type="ECO:0000256" key="1">
    <source>
        <dbReference type="ARBA" id="ARBA00022801"/>
    </source>
</evidence>
<dbReference type="EMBL" id="JACJKY010000016">
    <property type="protein sequence ID" value="MBM6921399.1"/>
    <property type="molecule type" value="Genomic_DNA"/>
</dbReference>
<dbReference type="SUPFAM" id="SSF52151">
    <property type="entry name" value="FabD/lysophospholipase-like"/>
    <property type="match status" value="1"/>
</dbReference>
<evidence type="ECO:0000256" key="2">
    <source>
        <dbReference type="ARBA" id="ARBA00022963"/>
    </source>
</evidence>
<evidence type="ECO:0000313" key="7">
    <source>
        <dbReference type="Proteomes" id="UP000774750"/>
    </source>
</evidence>
<feature type="short sequence motif" description="GXSXG" evidence="4">
    <location>
        <begin position="37"/>
        <end position="41"/>
    </location>
</feature>
<dbReference type="AlphaFoldDB" id="A0A939BDS0"/>
<dbReference type="PANTHER" id="PTHR14226">
    <property type="entry name" value="NEUROPATHY TARGET ESTERASE/SWISS CHEESE D.MELANOGASTER"/>
    <property type="match status" value="1"/>
</dbReference>
<dbReference type="InterPro" id="IPR002641">
    <property type="entry name" value="PNPLA_dom"/>
</dbReference>